<evidence type="ECO:0000256" key="9">
    <source>
        <dbReference type="ARBA" id="ARBA00023004"/>
    </source>
</evidence>
<keyword evidence="10" id="KW-0411">Iron-sulfur</keyword>
<keyword evidence="7 17" id="KW-0347">Helicase</keyword>
<keyword evidence="11" id="KW-0238">DNA-binding</keyword>
<dbReference type="GO" id="GO:0005634">
    <property type="term" value="C:nucleus"/>
    <property type="evidence" value="ECO:0007669"/>
    <property type="project" value="UniProtKB-SubCell"/>
</dbReference>
<dbReference type="GO" id="GO:0003677">
    <property type="term" value="F:DNA binding"/>
    <property type="evidence" value="ECO:0007669"/>
    <property type="project" value="UniProtKB-KW"/>
</dbReference>
<dbReference type="GO" id="GO:0070182">
    <property type="term" value="F:DNA polymerase binding"/>
    <property type="evidence" value="ECO:0007669"/>
    <property type="project" value="TreeGrafter"/>
</dbReference>
<evidence type="ECO:0000256" key="13">
    <source>
        <dbReference type="ARBA" id="ARBA00023235"/>
    </source>
</evidence>
<keyword evidence="3" id="KW-0479">Metal-binding</keyword>
<dbReference type="InterPro" id="IPR010614">
    <property type="entry name" value="RAD3-like_helicase_DEAD"/>
</dbReference>
<dbReference type="GO" id="GO:1904430">
    <property type="term" value="P:negative regulation of t-circle formation"/>
    <property type="evidence" value="ECO:0007669"/>
    <property type="project" value="TreeGrafter"/>
</dbReference>
<keyword evidence="8" id="KW-0067">ATP-binding</keyword>
<reference evidence="17" key="1">
    <citation type="journal article" date="2012" name="Proc. Natl. Acad. Sci. U.S.A.">
        <title>Antigenic diversity is generated by distinct evolutionary mechanisms in African trypanosome species.</title>
        <authorList>
            <person name="Jackson A.P."/>
            <person name="Berry A."/>
            <person name="Aslett M."/>
            <person name="Allison H.C."/>
            <person name="Burton P."/>
            <person name="Vavrova-Anderson J."/>
            <person name="Brown R."/>
            <person name="Browne H."/>
            <person name="Corton N."/>
            <person name="Hauser H."/>
            <person name="Gamble J."/>
            <person name="Gilderthorp R."/>
            <person name="Marcello L."/>
            <person name="McQuillan J."/>
            <person name="Otto T.D."/>
            <person name="Quail M.A."/>
            <person name="Sanders M.J."/>
            <person name="van Tonder A."/>
            <person name="Ginger M.L."/>
            <person name="Field M.C."/>
            <person name="Barry J.D."/>
            <person name="Hertz-Fowler C."/>
            <person name="Berriman M."/>
        </authorList>
    </citation>
    <scope>NUCLEOTIDE SEQUENCE</scope>
    <source>
        <strain evidence="17">Y486</strain>
    </source>
</reference>
<accession>G0TSX8</accession>
<keyword evidence="6" id="KW-0378">Hydrolase</keyword>
<dbReference type="NCBIfam" id="TIGR00604">
    <property type="entry name" value="rad3"/>
    <property type="match status" value="1"/>
</dbReference>
<evidence type="ECO:0000259" key="16">
    <source>
        <dbReference type="PROSITE" id="PS51193"/>
    </source>
</evidence>
<dbReference type="Gene3D" id="3.40.50.300">
    <property type="entry name" value="P-loop containing nucleotide triphosphate hydrolases"/>
    <property type="match status" value="2"/>
</dbReference>
<dbReference type="GO" id="GO:0006281">
    <property type="term" value="P:DNA repair"/>
    <property type="evidence" value="ECO:0007669"/>
    <property type="project" value="UniProtKB-KW"/>
</dbReference>
<keyword evidence="12" id="KW-0234">DNA repair</keyword>
<keyword evidence="5" id="KW-0227">DNA damage</keyword>
<keyword evidence="13" id="KW-0413">Isomerase</keyword>
<dbReference type="Pfam" id="PF06733">
    <property type="entry name" value="DEAD_2"/>
    <property type="match status" value="1"/>
</dbReference>
<gene>
    <name evidence="17" type="ORF">TVY486_0302450</name>
</gene>
<name>G0TSX8_TRYVY</name>
<evidence type="ECO:0000256" key="12">
    <source>
        <dbReference type="ARBA" id="ARBA00023204"/>
    </source>
</evidence>
<dbReference type="InterPro" id="IPR013020">
    <property type="entry name" value="Rad3/Chl1-like"/>
</dbReference>
<dbReference type="SUPFAM" id="SSF52540">
    <property type="entry name" value="P-loop containing nucleoside triphosphate hydrolases"/>
    <property type="match status" value="1"/>
</dbReference>
<evidence type="ECO:0000256" key="3">
    <source>
        <dbReference type="ARBA" id="ARBA00022723"/>
    </source>
</evidence>
<dbReference type="InterPro" id="IPR006555">
    <property type="entry name" value="ATP-dep_Helicase_C"/>
</dbReference>
<evidence type="ECO:0000256" key="7">
    <source>
        <dbReference type="ARBA" id="ARBA00022806"/>
    </source>
</evidence>
<dbReference type="FunFam" id="3.40.50.300:FF:001352">
    <property type="entry name" value="DNA repair helicase"/>
    <property type="match status" value="1"/>
</dbReference>
<feature type="domain" description="Helicase ATP-binding" evidence="16">
    <location>
        <begin position="7"/>
        <end position="293"/>
    </location>
</feature>
<dbReference type="GO" id="GO:0046872">
    <property type="term" value="F:metal ion binding"/>
    <property type="evidence" value="ECO:0007669"/>
    <property type="project" value="UniProtKB-KW"/>
</dbReference>
<dbReference type="GO" id="GO:0010569">
    <property type="term" value="P:regulation of double-strand break repair via homologous recombination"/>
    <property type="evidence" value="ECO:0007669"/>
    <property type="project" value="TreeGrafter"/>
</dbReference>
<dbReference type="GO" id="GO:0005524">
    <property type="term" value="F:ATP binding"/>
    <property type="evidence" value="ECO:0007669"/>
    <property type="project" value="UniProtKB-KW"/>
</dbReference>
<organism evidence="17">
    <name type="scientific">Trypanosoma vivax (strain Y486)</name>
    <dbReference type="NCBI Taxonomy" id="1055687"/>
    <lineage>
        <taxon>Eukaryota</taxon>
        <taxon>Discoba</taxon>
        <taxon>Euglenozoa</taxon>
        <taxon>Kinetoplastea</taxon>
        <taxon>Metakinetoplastina</taxon>
        <taxon>Trypanosomatida</taxon>
        <taxon>Trypanosomatidae</taxon>
        <taxon>Trypanosoma</taxon>
        <taxon>Duttonella</taxon>
    </lineage>
</organism>
<protein>
    <submittedName>
        <fullName evidence="17">Putative helicase</fullName>
    </submittedName>
</protein>
<keyword evidence="2" id="KW-0004">4Fe-4S</keyword>
<proteinExistence type="predicted"/>
<evidence type="ECO:0000256" key="15">
    <source>
        <dbReference type="SAM" id="MobiDB-lite"/>
    </source>
</evidence>
<feature type="region of interest" description="Disordered" evidence="15">
    <location>
        <begin position="827"/>
        <end position="846"/>
    </location>
</feature>
<dbReference type="InterPro" id="IPR027417">
    <property type="entry name" value="P-loop_NTPase"/>
</dbReference>
<evidence type="ECO:0000256" key="11">
    <source>
        <dbReference type="ARBA" id="ARBA00023125"/>
    </source>
</evidence>
<dbReference type="PANTHER" id="PTHR11472:SF34">
    <property type="entry name" value="REGULATOR OF TELOMERE ELONGATION HELICASE 1"/>
    <property type="match status" value="1"/>
</dbReference>
<dbReference type="GO" id="GO:0045910">
    <property type="term" value="P:negative regulation of DNA recombination"/>
    <property type="evidence" value="ECO:0007669"/>
    <property type="project" value="TreeGrafter"/>
</dbReference>
<dbReference type="AlphaFoldDB" id="G0TSX8"/>
<evidence type="ECO:0000256" key="5">
    <source>
        <dbReference type="ARBA" id="ARBA00022763"/>
    </source>
</evidence>
<dbReference type="SMART" id="SM00491">
    <property type="entry name" value="HELICc2"/>
    <property type="match status" value="1"/>
</dbReference>
<evidence type="ECO:0000256" key="4">
    <source>
        <dbReference type="ARBA" id="ARBA00022741"/>
    </source>
</evidence>
<dbReference type="GO" id="GO:0051539">
    <property type="term" value="F:4 iron, 4 sulfur cluster binding"/>
    <property type="evidence" value="ECO:0007669"/>
    <property type="project" value="UniProtKB-KW"/>
</dbReference>
<evidence type="ECO:0000256" key="14">
    <source>
        <dbReference type="ARBA" id="ARBA00023242"/>
    </source>
</evidence>
<dbReference type="Pfam" id="PF13307">
    <property type="entry name" value="Helicase_C_2"/>
    <property type="match status" value="1"/>
</dbReference>
<evidence type="ECO:0000256" key="8">
    <source>
        <dbReference type="ARBA" id="ARBA00022840"/>
    </source>
</evidence>
<keyword evidence="4" id="KW-0547">Nucleotide-binding</keyword>
<evidence type="ECO:0000256" key="10">
    <source>
        <dbReference type="ARBA" id="ARBA00023014"/>
    </source>
</evidence>
<dbReference type="GO" id="GO:0003678">
    <property type="term" value="F:DNA helicase activity"/>
    <property type="evidence" value="ECO:0007669"/>
    <property type="project" value="InterPro"/>
</dbReference>
<dbReference type="InterPro" id="IPR006554">
    <property type="entry name" value="Helicase-like_DEXD_c2"/>
</dbReference>
<dbReference type="SMART" id="SM00488">
    <property type="entry name" value="DEXDc2"/>
    <property type="match status" value="1"/>
</dbReference>
<dbReference type="GO" id="GO:0016818">
    <property type="term" value="F:hydrolase activity, acting on acid anhydrides, in phosphorus-containing anhydrides"/>
    <property type="evidence" value="ECO:0007669"/>
    <property type="project" value="InterPro"/>
</dbReference>
<dbReference type="InterPro" id="IPR014013">
    <property type="entry name" value="Helic_SF1/SF2_ATP-bd_DinG/Rad3"/>
</dbReference>
<evidence type="ECO:0000256" key="1">
    <source>
        <dbReference type="ARBA" id="ARBA00004123"/>
    </source>
</evidence>
<dbReference type="PANTHER" id="PTHR11472">
    <property type="entry name" value="DNA REPAIR DEAD HELICASE RAD3/XP-D SUBFAMILY MEMBER"/>
    <property type="match status" value="1"/>
</dbReference>
<dbReference type="EMBL" id="HE573019">
    <property type="protein sequence ID" value="CCC47058.1"/>
    <property type="molecule type" value="Genomic_DNA"/>
</dbReference>
<evidence type="ECO:0000313" key="17">
    <source>
        <dbReference type="EMBL" id="CCC47058.1"/>
    </source>
</evidence>
<dbReference type="CDD" id="cd18788">
    <property type="entry name" value="SF2_C_XPD"/>
    <property type="match status" value="1"/>
</dbReference>
<dbReference type="InterPro" id="IPR045028">
    <property type="entry name" value="DinG/Rad3-like"/>
</dbReference>
<sequence length="968" mass="106492">MPCIVIRGVEISFPFDPYPAQVEYMQAVMDALDNAANALLESPTGTGKTLCLLCAVLAWLEKRQSISFSGGATGSPGVTRVVYCSRTHTQLSHVIRELKKTSYSSAFSMAIMGSREHMCVHSQVLRLQSVHAQQAMCNSLREDKNCHFYRGFQSRLARNEMLSKESCVHDMEDLFAEGYKCGFCPYYWERELAKESSIIFLPYNYIFDSTLRRQLPFDLKDCVLIVDEAHNLPSVLGSSFCVNLQPLELANAIHDCSRAIAARRAMKDSGVGANDDTQGDMEEQELASLKIILCNLEKCIAEEPMELEKEEDSGNSCVEAMSAVRGAAVAAPSLLGGCEIVRKGSYIIPFLEKALITRDLYFGHGAREGGMSSVITKAITLLSQSEMAATGLTKVQQLLAFVFERCGEEFDEACRFVLALSPQSSGAPKQRVLGYWCLDISPSLQTLVKSVHSLILTSGTLSPLDHFAAEIGIHFEVCLSGGHVIAPSQVAGCILCKGPSGERLNGSYAFRSSLDYRIGLGMALVNISRNTPGGVLVFFPSYVALNAAVDLWRAGSGRTNETETIWAMLEHVKPVFVEPTDVRDTSTIVTSFQREVDAAPSRGAILLAVCRGKVSEGINFADNHGRCVLVAGIPFANYTDLFVRLKREYVSSVAAQRPKVRGRTFTGDDWYINEAMRCVNQCVGRVIRHKDDYGVVVLADERFSDKIDALSGWLASRCTVHREFRGTYAAVAQFFATFKRRKSSSAVLSSTTETAFVTVPTNNRDSTTSCLSEVRQTNMEAVPDSADMARRFAQEQLQRAVAEREEQKRRHIEEISQLPVHPVKGKVGEVSESDGGSDITPSLVSAPPSPFKKQVLPALAAASSPTAPASLVGASSKEFCLYLKQRLQPLSYSAFRDVLKQIADIRASQSASSEEKKALLSSAVTNITVLFKEAAGDQYCDLLNAFGRHIPEEFQLYYSHLLRKRRRM</sequence>
<dbReference type="GO" id="GO:0090657">
    <property type="term" value="P:telomeric loop disassembly"/>
    <property type="evidence" value="ECO:0007669"/>
    <property type="project" value="TreeGrafter"/>
</dbReference>
<keyword evidence="14" id="KW-0539">Nucleus</keyword>
<evidence type="ECO:0000256" key="6">
    <source>
        <dbReference type="ARBA" id="ARBA00022801"/>
    </source>
</evidence>
<comment type="subcellular location">
    <subcellularLocation>
        <location evidence="1">Nucleus</location>
    </subcellularLocation>
</comment>
<dbReference type="PROSITE" id="PS51193">
    <property type="entry name" value="HELICASE_ATP_BIND_2"/>
    <property type="match status" value="1"/>
</dbReference>
<keyword evidence="9" id="KW-0408">Iron</keyword>
<evidence type="ECO:0000256" key="2">
    <source>
        <dbReference type="ARBA" id="ARBA00022485"/>
    </source>
</evidence>